<comment type="caution">
    <text evidence="1">The sequence shown here is derived from an EMBL/GenBank/DDBJ whole genome shotgun (WGS) entry which is preliminary data.</text>
</comment>
<proteinExistence type="predicted"/>
<evidence type="ECO:0000313" key="1">
    <source>
        <dbReference type="EMBL" id="KKN26703.1"/>
    </source>
</evidence>
<dbReference type="AlphaFoldDB" id="A0A0F9SBC9"/>
<reference evidence="1" key="1">
    <citation type="journal article" date="2015" name="Nature">
        <title>Complex archaea that bridge the gap between prokaryotes and eukaryotes.</title>
        <authorList>
            <person name="Spang A."/>
            <person name="Saw J.H."/>
            <person name="Jorgensen S.L."/>
            <person name="Zaremba-Niedzwiedzka K."/>
            <person name="Martijn J."/>
            <person name="Lind A.E."/>
            <person name="van Eijk R."/>
            <person name="Schleper C."/>
            <person name="Guy L."/>
            <person name="Ettema T.J."/>
        </authorList>
    </citation>
    <scope>NUCLEOTIDE SEQUENCE</scope>
</reference>
<organism evidence="1">
    <name type="scientific">marine sediment metagenome</name>
    <dbReference type="NCBI Taxonomy" id="412755"/>
    <lineage>
        <taxon>unclassified sequences</taxon>
        <taxon>metagenomes</taxon>
        <taxon>ecological metagenomes</taxon>
    </lineage>
</organism>
<sequence length="212" mass="25560">MFFKKSKTPVQRFKSSIDSWKAHRISAWEHVKDQRKVLCSNKDEFWWAFRTHLRFLLLQLFYRRKPIYVYEWTDFNHVHPDRTKGAGGLDVQIAVPTWRGLRHRWIFTVNSKHDLASSHSREDLITEIWAHQGYGSDLLIKMSKMSNVEFWSWIEENAEELYEQPDVEYDVIVTAQEFFVEEDVVKYARIWLGRWYPKLVKSEIIFDGREVS</sequence>
<gene>
    <name evidence="1" type="ORF">LCGC14_0871830</name>
</gene>
<name>A0A0F9SBC9_9ZZZZ</name>
<accession>A0A0F9SBC9</accession>
<dbReference type="EMBL" id="LAZR01002699">
    <property type="protein sequence ID" value="KKN26703.1"/>
    <property type="molecule type" value="Genomic_DNA"/>
</dbReference>
<protein>
    <submittedName>
        <fullName evidence="1">Uncharacterized protein</fullName>
    </submittedName>
</protein>